<dbReference type="AlphaFoldDB" id="A0A829YBL2"/>
<gene>
    <name evidence="1" type="ORF">GCM10011487_26690</name>
</gene>
<sequence>MHCRARELTVPEDMKHLDRLAALHAALRFVITSELPSEHKATLIEVLTQAIRDDEAAALHRQSAARSQGEWREHELEELKSFLHGQTARSWQHADECVMQLATRLHRDPASVRHKATELGLGTAVDYRFVRKFKLSRDE</sequence>
<reference evidence="2" key="1">
    <citation type="submission" date="2020-01" db="EMBL/GenBank/DDBJ databases">
        <title>'Steroidobacter agaridevorans' sp. nov., agar-degrading bacteria isolated from rhizosphere soils.</title>
        <authorList>
            <person name="Ikenaga M."/>
            <person name="Kataoka M."/>
            <person name="Murouchi A."/>
            <person name="Katsuragi S."/>
            <person name="Sakai M."/>
        </authorList>
    </citation>
    <scope>NUCLEOTIDE SEQUENCE [LARGE SCALE GENOMIC DNA]</scope>
    <source>
        <strain evidence="2">YU21-B</strain>
    </source>
</reference>
<dbReference type="Proteomes" id="UP000445000">
    <property type="component" value="Unassembled WGS sequence"/>
</dbReference>
<evidence type="ECO:0000313" key="2">
    <source>
        <dbReference type="Proteomes" id="UP000445000"/>
    </source>
</evidence>
<dbReference type="EMBL" id="BLJN01000002">
    <property type="protein sequence ID" value="GFE80669.1"/>
    <property type="molecule type" value="Genomic_DNA"/>
</dbReference>
<proteinExistence type="predicted"/>
<keyword evidence="2" id="KW-1185">Reference proteome</keyword>
<accession>A0A829YBL2</accession>
<comment type="caution">
    <text evidence="1">The sequence shown here is derived from an EMBL/GenBank/DDBJ whole genome shotgun (WGS) entry which is preliminary data.</text>
</comment>
<organism evidence="1 2">
    <name type="scientific">Steroidobacter agaridevorans</name>
    <dbReference type="NCBI Taxonomy" id="2695856"/>
    <lineage>
        <taxon>Bacteria</taxon>
        <taxon>Pseudomonadati</taxon>
        <taxon>Pseudomonadota</taxon>
        <taxon>Gammaproteobacteria</taxon>
        <taxon>Steroidobacterales</taxon>
        <taxon>Steroidobacteraceae</taxon>
        <taxon>Steroidobacter</taxon>
    </lineage>
</organism>
<evidence type="ECO:0000313" key="1">
    <source>
        <dbReference type="EMBL" id="GFE80669.1"/>
    </source>
</evidence>
<name>A0A829YBL2_9GAMM</name>
<protein>
    <submittedName>
        <fullName evidence="1">Uncharacterized protein</fullName>
    </submittedName>
</protein>